<reference evidence="3" key="3">
    <citation type="submission" date="2016-06" db="UniProtKB">
        <authorList>
            <consortium name="WormBaseParasite"/>
        </authorList>
    </citation>
    <scope>IDENTIFICATION</scope>
</reference>
<protein>
    <submittedName>
        <fullName evidence="3">CCDC50_N domain-containing protein</fullName>
    </submittedName>
</protein>
<dbReference type="AlphaFoldDB" id="A0A183CU12"/>
<sequence>EINAQFCDEDDERLKQIDATDEENRALKRDNAFKAKQIQQEREQNLQLKEALEEEQKKAEEMVLRNAVRIGSKASRMN</sequence>
<keyword evidence="2" id="KW-1185">Reference proteome</keyword>
<name>A0A183CU12_GLOPA</name>
<dbReference type="WBParaSite" id="GPLIN_001637000">
    <property type="protein sequence ID" value="GPLIN_001637000"/>
    <property type="gene ID" value="GPLIN_001637000"/>
</dbReference>
<evidence type="ECO:0000313" key="3">
    <source>
        <dbReference type="WBParaSite" id="GPLIN_001637000"/>
    </source>
</evidence>
<dbReference type="Proteomes" id="UP000050741">
    <property type="component" value="Unassembled WGS sequence"/>
</dbReference>
<feature type="coiled-coil region" evidence="1">
    <location>
        <begin position="24"/>
        <end position="65"/>
    </location>
</feature>
<organism evidence="2 3">
    <name type="scientific">Globodera pallida</name>
    <name type="common">Potato cyst nematode worm</name>
    <name type="synonym">Heterodera pallida</name>
    <dbReference type="NCBI Taxonomy" id="36090"/>
    <lineage>
        <taxon>Eukaryota</taxon>
        <taxon>Metazoa</taxon>
        <taxon>Ecdysozoa</taxon>
        <taxon>Nematoda</taxon>
        <taxon>Chromadorea</taxon>
        <taxon>Rhabditida</taxon>
        <taxon>Tylenchina</taxon>
        <taxon>Tylenchomorpha</taxon>
        <taxon>Tylenchoidea</taxon>
        <taxon>Heteroderidae</taxon>
        <taxon>Heteroderinae</taxon>
        <taxon>Globodera</taxon>
    </lineage>
</organism>
<accession>A0A183CU12</accession>
<reference evidence="2" key="2">
    <citation type="submission" date="2014-05" db="EMBL/GenBank/DDBJ databases">
        <title>The genome and life-stage specific transcriptomes of Globodera pallida elucidate key aspects of plant parasitism by a cyst nematode.</title>
        <authorList>
            <person name="Cotton J.A."/>
            <person name="Lilley C.J."/>
            <person name="Jones L.M."/>
            <person name="Kikuchi T."/>
            <person name="Reid A.J."/>
            <person name="Thorpe P."/>
            <person name="Tsai I.J."/>
            <person name="Beasley H."/>
            <person name="Blok V."/>
            <person name="Cock P.J.A."/>
            <person name="Van den Akker S.E."/>
            <person name="Holroyd N."/>
            <person name="Hunt M."/>
            <person name="Mantelin S."/>
            <person name="Naghra H."/>
            <person name="Pain A."/>
            <person name="Palomares-Rius J.E."/>
            <person name="Zarowiecki M."/>
            <person name="Berriman M."/>
            <person name="Jones J.T."/>
            <person name="Urwin P.E."/>
        </authorList>
    </citation>
    <scope>NUCLEOTIDE SEQUENCE [LARGE SCALE GENOMIC DNA]</scope>
    <source>
        <strain evidence="2">Lindley</strain>
    </source>
</reference>
<proteinExistence type="predicted"/>
<keyword evidence="1" id="KW-0175">Coiled coil</keyword>
<evidence type="ECO:0000256" key="1">
    <source>
        <dbReference type="SAM" id="Coils"/>
    </source>
</evidence>
<reference evidence="2" key="1">
    <citation type="submission" date="2013-12" db="EMBL/GenBank/DDBJ databases">
        <authorList>
            <person name="Aslett M."/>
        </authorList>
    </citation>
    <scope>NUCLEOTIDE SEQUENCE [LARGE SCALE GENOMIC DNA]</scope>
    <source>
        <strain evidence="2">Lindley</strain>
    </source>
</reference>
<evidence type="ECO:0000313" key="2">
    <source>
        <dbReference type="Proteomes" id="UP000050741"/>
    </source>
</evidence>